<comment type="caution">
    <text evidence="3">The sequence shown here is derived from an EMBL/GenBank/DDBJ whole genome shotgun (WGS) entry which is preliminary data.</text>
</comment>
<dbReference type="PROSITE" id="PS50222">
    <property type="entry name" value="EF_HAND_2"/>
    <property type="match status" value="1"/>
</dbReference>
<keyword evidence="1" id="KW-0106">Calcium</keyword>
<dbReference type="Gene3D" id="1.10.238.10">
    <property type="entry name" value="EF-hand"/>
    <property type="match status" value="1"/>
</dbReference>
<dbReference type="InterPro" id="IPR011992">
    <property type="entry name" value="EF-hand-dom_pair"/>
</dbReference>
<evidence type="ECO:0000313" key="3">
    <source>
        <dbReference type="EMBL" id="MQL78882.1"/>
    </source>
</evidence>
<keyword evidence="4" id="KW-1185">Reference proteome</keyword>
<organism evidence="3 4">
    <name type="scientific">Colocasia esculenta</name>
    <name type="common">Wild taro</name>
    <name type="synonym">Arum esculentum</name>
    <dbReference type="NCBI Taxonomy" id="4460"/>
    <lineage>
        <taxon>Eukaryota</taxon>
        <taxon>Viridiplantae</taxon>
        <taxon>Streptophyta</taxon>
        <taxon>Embryophyta</taxon>
        <taxon>Tracheophyta</taxon>
        <taxon>Spermatophyta</taxon>
        <taxon>Magnoliopsida</taxon>
        <taxon>Liliopsida</taxon>
        <taxon>Araceae</taxon>
        <taxon>Aroideae</taxon>
        <taxon>Colocasieae</taxon>
        <taxon>Colocasia</taxon>
    </lineage>
</organism>
<dbReference type="AlphaFoldDB" id="A0A843U173"/>
<sequence length="161" mass="18050">MLLLDGAKMSVELLDGATIRSFVEDEQLFNSTVDDRFTGLDTNGDGLLSYSEMARELQSLRVLETHFSFDEVKPSRDELCWLYGSLFSQFDHDGSGSVDLEEFRSETRKMLMAVANGLGFLPMQMVLEEGRFLKIRNMLAPPAPSTAPLFLSLQLQVLLCS</sequence>
<feature type="domain" description="EF-hand" evidence="2">
    <location>
        <begin position="86"/>
        <end position="113"/>
    </location>
</feature>
<dbReference type="OrthoDB" id="186625at2759"/>
<dbReference type="PROSITE" id="PS00018">
    <property type="entry name" value="EF_HAND_1"/>
    <property type="match status" value="2"/>
</dbReference>
<dbReference type="EMBL" id="NMUH01000422">
    <property type="protein sequence ID" value="MQL78882.1"/>
    <property type="molecule type" value="Genomic_DNA"/>
</dbReference>
<dbReference type="InterPro" id="IPR018247">
    <property type="entry name" value="EF_Hand_1_Ca_BS"/>
</dbReference>
<dbReference type="PANTHER" id="PTHR34574">
    <property type="entry name" value="CALCIUM-BINDING EF-HAND FAMILY PROTEIN-RELATED"/>
    <property type="match status" value="1"/>
</dbReference>
<evidence type="ECO:0000259" key="2">
    <source>
        <dbReference type="PROSITE" id="PS50222"/>
    </source>
</evidence>
<reference evidence="3" key="1">
    <citation type="submission" date="2017-07" db="EMBL/GenBank/DDBJ databases">
        <title>Taro Niue Genome Assembly and Annotation.</title>
        <authorList>
            <person name="Atibalentja N."/>
            <person name="Keating K."/>
            <person name="Fields C.J."/>
        </authorList>
    </citation>
    <scope>NUCLEOTIDE SEQUENCE</scope>
    <source>
        <strain evidence="3">Niue_2</strain>
        <tissue evidence="3">Leaf</tissue>
    </source>
</reference>
<protein>
    <recommendedName>
        <fullName evidence="2">EF-hand domain-containing protein</fullName>
    </recommendedName>
</protein>
<dbReference type="SUPFAM" id="SSF47473">
    <property type="entry name" value="EF-hand"/>
    <property type="match status" value="1"/>
</dbReference>
<proteinExistence type="predicted"/>
<evidence type="ECO:0000313" key="4">
    <source>
        <dbReference type="Proteomes" id="UP000652761"/>
    </source>
</evidence>
<dbReference type="PANTHER" id="PTHR34574:SF10">
    <property type="entry name" value="OS09G0482800 PROTEIN"/>
    <property type="match status" value="1"/>
</dbReference>
<dbReference type="GO" id="GO:0005509">
    <property type="term" value="F:calcium ion binding"/>
    <property type="evidence" value="ECO:0007669"/>
    <property type="project" value="InterPro"/>
</dbReference>
<dbReference type="Pfam" id="PF13499">
    <property type="entry name" value="EF-hand_7"/>
    <property type="match status" value="1"/>
</dbReference>
<dbReference type="Proteomes" id="UP000652761">
    <property type="component" value="Unassembled WGS sequence"/>
</dbReference>
<evidence type="ECO:0000256" key="1">
    <source>
        <dbReference type="ARBA" id="ARBA00022837"/>
    </source>
</evidence>
<accession>A0A843U173</accession>
<gene>
    <name evidence="3" type="ORF">Taro_011314</name>
</gene>
<dbReference type="SMART" id="SM00054">
    <property type="entry name" value="EFh"/>
    <property type="match status" value="2"/>
</dbReference>
<dbReference type="InterPro" id="IPR002048">
    <property type="entry name" value="EF_hand_dom"/>
</dbReference>
<name>A0A843U173_COLES</name>